<evidence type="ECO:0000259" key="11">
    <source>
        <dbReference type="Pfam" id="PF07885"/>
    </source>
</evidence>
<feature type="domain" description="Potassium channel" evidence="11">
    <location>
        <begin position="283"/>
        <end position="361"/>
    </location>
</feature>
<keyword evidence="2 8" id="KW-0813">Transport</keyword>
<dbReference type="GO" id="GO:0015271">
    <property type="term" value="F:outward rectifier potassium channel activity"/>
    <property type="evidence" value="ECO:0007669"/>
    <property type="project" value="TreeGrafter"/>
</dbReference>
<dbReference type="PANTHER" id="PTHR11003:SF334">
    <property type="entry name" value="FI03418P"/>
    <property type="match status" value="1"/>
</dbReference>
<comment type="subcellular location">
    <subcellularLocation>
        <location evidence="1">Membrane</location>
        <topology evidence="1">Multi-pass membrane protein</topology>
    </subcellularLocation>
</comment>
<gene>
    <name evidence="12" type="ORF">C0Q70_06769</name>
</gene>
<dbReference type="OrthoDB" id="297496at2759"/>
<evidence type="ECO:0000256" key="8">
    <source>
        <dbReference type="RuleBase" id="RU003857"/>
    </source>
</evidence>
<evidence type="ECO:0000256" key="7">
    <source>
        <dbReference type="ARBA" id="ARBA00023303"/>
    </source>
</evidence>
<proteinExistence type="inferred from homology"/>
<dbReference type="Proteomes" id="UP000245119">
    <property type="component" value="Linkage Group LG4"/>
</dbReference>
<evidence type="ECO:0000256" key="3">
    <source>
        <dbReference type="ARBA" id="ARBA00022692"/>
    </source>
</evidence>
<keyword evidence="4 10" id="KW-1133">Transmembrane helix</keyword>
<evidence type="ECO:0000256" key="6">
    <source>
        <dbReference type="ARBA" id="ARBA00023136"/>
    </source>
</evidence>
<feature type="transmembrane region" description="Helical" evidence="10">
    <location>
        <begin position="307"/>
        <end position="327"/>
    </location>
</feature>
<reference evidence="12 13" key="1">
    <citation type="submission" date="2018-04" db="EMBL/GenBank/DDBJ databases">
        <title>The genome of golden apple snail Pomacea canaliculata provides insight into stress tolerance and invasive adaptation.</title>
        <authorList>
            <person name="Liu C."/>
            <person name="Liu B."/>
            <person name="Ren Y."/>
            <person name="Zhang Y."/>
            <person name="Wang H."/>
            <person name="Li S."/>
            <person name="Jiang F."/>
            <person name="Yin L."/>
            <person name="Zhang G."/>
            <person name="Qian W."/>
            <person name="Fan W."/>
        </authorList>
    </citation>
    <scope>NUCLEOTIDE SEQUENCE [LARGE SCALE GENOMIC DNA]</scope>
    <source>
        <strain evidence="12">SZHN2017</strain>
        <tissue evidence="12">Muscle</tissue>
    </source>
</reference>
<evidence type="ECO:0000313" key="12">
    <source>
        <dbReference type="EMBL" id="PVD31357.1"/>
    </source>
</evidence>
<comment type="similarity">
    <text evidence="8">Belongs to the two pore domain potassium channel (TC 1.A.1.8) family.</text>
</comment>
<evidence type="ECO:0000313" key="13">
    <source>
        <dbReference type="Proteomes" id="UP000245119"/>
    </source>
</evidence>
<dbReference type="PANTHER" id="PTHR11003">
    <property type="entry name" value="POTASSIUM CHANNEL, SUBFAMILY K"/>
    <property type="match status" value="1"/>
</dbReference>
<dbReference type="STRING" id="400727.A0A2T7PD71"/>
<evidence type="ECO:0000256" key="2">
    <source>
        <dbReference type="ARBA" id="ARBA00022448"/>
    </source>
</evidence>
<dbReference type="SUPFAM" id="SSF81324">
    <property type="entry name" value="Voltage-gated potassium channels"/>
    <property type="match status" value="2"/>
</dbReference>
<feature type="region of interest" description="Disordered" evidence="9">
    <location>
        <begin position="172"/>
        <end position="196"/>
    </location>
</feature>
<dbReference type="GO" id="GO:0030322">
    <property type="term" value="P:stabilization of membrane potential"/>
    <property type="evidence" value="ECO:0007669"/>
    <property type="project" value="TreeGrafter"/>
</dbReference>
<dbReference type="EMBL" id="PZQS01000004">
    <property type="protein sequence ID" value="PVD31357.1"/>
    <property type="molecule type" value="Genomic_DNA"/>
</dbReference>
<evidence type="ECO:0000256" key="10">
    <source>
        <dbReference type="SAM" id="Phobius"/>
    </source>
</evidence>
<evidence type="ECO:0000256" key="9">
    <source>
        <dbReference type="SAM" id="MobiDB-lite"/>
    </source>
</evidence>
<dbReference type="InterPro" id="IPR013099">
    <property type="entry name" value="K_chnl_dom"/>
</dbReference>
<dbReference type="InterPro" id="IPR003280">
    <property type="entry name" value="2pore_dom_K_chnl"/>
</dbReference>
<dbReference type="AlphaFoldDB" id="A0A2T7PD71"/>
<feature type="domain" description="Potassium channel" evidence="11">
    <location>
        <begin position="16"/>
        <end position="59"/>
    </location>
</feature>
<keyword evidence="6 10" id="KW-0472">Membrane</keyword>
<keyword evidence="7 8" id="KW-0407">Ion channel</keyword>
<sequence>MKRKLNRCVAGGVDVVVVSVAGYGHLTPKTMWGRMVTMLYALVGIPMTLQCLSNIGSFMAHCFRLMWKQITCAPCRTRIRRRSMYLAARQRAAMQHNSRLPFVVAAERRSFDGLLNGSRGKVNGCCHGDGQGVDACPSSKPGVEGFPTVCDESHLLEQKHDQEHLTRLSVSGTVAGDRNEQSPRPVGHVSSEELDRSMTPAEIRKGYAELSIAGYDQTGKPSTLHLLPGTEFPMSSRVLGYPGSLDPELSFLPKYQDAMLKKPGQAANPPEIVRVPITVCLVIAAVYIFLGAMLFTLWEDSWSYFDSSYFCFVTLSTIGFGDIVPGYDTDSWDNQAKRVSCTLYLLFGLALLAMCFELIQSECRQIFASFARAIGFTNENGV</sequence>
<evidence type="ECO:0000256" key="1">
    <source>
        <dbReference type="ARBA" id="ARBA00004141"/>
    </source>
</evidence>
<accession>A0A2T7PD71</accession>
<keyword evidence="3 8" id="KW-0812">Transmembrane</keyword>
<keyword evidence="5 8" id="KW-0406">Ion transport</keyword>
<comment type="caution">
    <text evidence="12">The sequence shown here is derived from an EMBL/GenBank/DDBJ whole genome shotgun (WGS) entry which is preliminary data.</text>
</comment>
<dbReference type="GO" id="GO:0005886">
    <property type="term" value="C:plasma membrane"/>
    <property type="evidence" value="ECO:0007669"/>
    <property type="project" value="TreeGrafter"/>
</dbReference>
<name>A0A2T7PD71_POMCA</name>
<feature type="transmembrane region" description="Helical" evidence="10">
    <location>
        <begin position="7"/>
        <end position="26"/>
    </location>
</feature>
<evidence type="ECO:0000256" key="4">
    <source>
        <dbReference type="ARBA" id="ARBA00022989"/>
    </source>
</evidence>
<feature type="transmembrane region" description="Helical" evidence="10">
    <location>
        <begin position="339"/>
        <end position="359"/>
    </location>
</feature>
<protein>
    <recommendedName>
        <fullName evidence="11">Potassium channel domain-containing protein</fullName>
    </recommendedName>
</protein>
<feature type="transmembrane region" description="Helical" evidence="10">
    <location>
        <begin position="38"/>
        <end position="60"/>
    </location>
</feature>
<dbReference type="Pfam" id="PF07885">
    <property type="entry name" value="Ion_trans_2"/>
    <property type="match status" value="2"/>
</dbReference>
<dbReference type="GO" id="GO:0022841">
    <property type="term" value="F:potassium ion leak channel activity"/>
    <property type="evidence" value="ECO:0007669"/>
    <property type="project" value="TreeGrafter"/>
</dbReference>
<dbReference type="PRINTS" id="PR01333">
    <property type="entry name" value="2POREKCHANEL"/>
</dbReference>
<organism evidence="12 13">
    <name type="scientific">Pomacea canaliculata</name>
    <name type="common">Golden apple snail</name>
    <dbReference type="NCBI Taxonomy" id="400727"/>
    <lineage>
        <taxon>Eukaryota</taxon>
        <taxon>Metazoa</taxon>
        <taxon>Spiralia</taxon>
        <taxon>Lophotrochozoa</taxon>
        <taxon>Mollusca</taxon>
        <taxon>Gastropoda</taxon>
        <taxon>Caenogastropoda</taxon>
        <taxon>Architaenioglossa</taxon>
        <taxon>Ampullarioidea</taxon>
        <taxon>Ampullariidae</taxon>
        <taxon>Pomacea</taxon>
    </lineage>
</organism>
<feature type="transmembrane region" description="Helical" evidence="10">
    <location>
        <begin position="272"/>
        <end position="295"/>
    </location>
</feature>
<dbReference type="Gene3D" id="1.10.287.70">
    <property type="match status" value="1"/>
</dbReference>
<keyword evidence="13" id="KW-1185">Reference proteome</keyword>
<evidence type="ECO:0000256" key="5">
    <source>
        <dbReference type="ARBA" id="ARBA00023065"/>
    </source>
</evidence>